<organism evidence="1 2">
    <name type="scientific">Periplaneta americana</name>
    <name type="common">American cockroach</name>
    <name type="synonym">Blatta americana</name>
    <dbReference type="NCBI Taxonomy" id="6978"/>
    <lineage>
        <taxon>Eukaryota</taxon>
        <taxon>Metazoa</taxon>
        <taxon>Ecdysozoa</taxon>
        <taxon>Arthropoda</taxon>
        <taxon>Hexapoda</taxon>
        <taxon>Insecta</taxon>
        <taxon>Pterygota</taxon>
        <taxon>Neoptera</taxon>
        <taxon>Polyneoptera</taxon>
        <taxon>Dictyoptera</taxon>
        <taxon>Blattodea</taxon>
        <taxon>Blattoidea</taxon>
        <taxon>Blattidae</taxon>
        <taxon>Blattinae</taxon>
        <taxon>Periplaneta</taxon>
    </lineage>
</organism>
<accession>A0ABQ8TMQ6</accession>
<keyword evidence="2" id="KW-1185">Reference proteome</keyword>
<dbReference type="EMBL" id="JAJSOF020000005">
    <property type="protein sequence ID" value="KAJ4447396.1"/>
    <property type="molecule type" value="Genomic_DNA"/>
</dbReference>
<dbReference type="Proteomes" id="UP001148838">
    <property type="component" value="Unassembled WGS sequence"/>
</dbReference>
<evidence type="ECO:0000313" key="1">
    <source>
        <dbReference type="EMBL" id="KAJ4447396.1"/>
    </source>
</evidence>
<dbReference type="PANTHER" id="PTHR47272:SF2">
    <property type="entry name" value="PIGGYBAC TRANSPOSABLE ELEMENT-DERIVED PROTEIN 3-LIKE"/>
    <property type="match status" value="1"/>
</dbReference>
<dbReference type="PANTHER" id="PTHR47272">
    <property type="entry name" value="DDE_TNP_1_7 DOMAIN-CONTAINING PROTEIN"/>
    <property type="match status" value="1"/>
</dbReference>
<name>A0ABQ8TMQ6_PERAM</name>
<proteinExistence type="predicted"/>
<evidence type="ECO:0008006" key="3">
    <source>
        <dbReference type="Google" id="ProtNLM"/>
    </source>
</evidence>
<sequence length="140" mass="16209">MGGIDCGDQNVSLYRTSIRGKKWYFPIIAHLRDVAEENAWLLYRRNEENIDNLSFHRRVATAIMESNKRVLTSKGAPSKVLKIESWYDGRDHYVSDLPVGIHTHKKKQLKCRLCQKKKQPLCLKCDLPLHVSCSVSFHTK</sequence>
<evidence type="ECO:0000313" key="2">
    <source>
        <dbReference type="Proteomes" id="UP001148838"/>
    </source>
</evidence>
<comment type="caution">
    <text evidence="1">The sequence shown here is derived from an EMBL/GenBank/DDBJ whole genome shotgun (WGS) entry which is preliminary data.</text>
</comment>
<protein>
    <recommendedName>
        <fullName evidence="3">PiggyBac transposable element-derived protein domain-containing protein</fullName>
    </recommendedName>
</protein>
<gene>
    <name evidence="1" type="ORF">ANN_09402</name>
</gene>
<reference evidence="1 2" key="1">
    <citation type="journal article" date="2022" name="Allergy">
        <title>Genome assembly and annotation of Periplaneta americana reveal a comprehensive cockroach allergen profile.</title>
        <authorList>
            <person name="Wang L."/>
            <person name="Xiong Q."/>
            <person name="Saelim N."/>
            <person name="Wang L."/>
            <person name="Nong W."/>
            <person name="Wan A.T."/>
            <person name="Shi M."/>
            <person name="Liu X."/>
            <person name="Cao Q."/>
            <person name="Hui J.H.L."/>
            <person name="Sookrung N."/>
            <person name="Leung T.F."/>
            <person name="Tungtrongchitr A."/>
            <person name="Tsui S.K.W."/>
        </authorList>
    </citation>
    <scope>NUCLEOTIDE SEQUENCE [LARGE SCALE GENOMIC DNA]</scope>
    <source>
        <strain evidence="1">PWHHKU_190912</strain>
    </source>
</reference>